<evidence type="ECO:0000313" key="2">
    <source>
        <dbReference type="Proteomes" id="UP001200470"/>
    </source>
</evidence>
<protein>
    <submittedName>
        <fullName evidence="1">Uncharacterized protein</fullName>
    </submittedName>
</protein>
<sequence length="139" mass="16109">MNYNYRTPLNPASSEQQLMIKQQRRMARTKLAQDFCQLLNSPNSPNLHWNSTISDLMEVVLLVFQEGNIVNKTGCPCSFRDMATEICNKLHVKQPRYARRCANQATQRKGVRQCSFLDRYLFTMTNNNGDSLLNQYVGR</sequence>
<accession>A0ABS9CEI4</accession>
<evidence type="ECO:0000313" key="1">
    <source>
        <dbReference type="EMBL" id="MCF2562712.1"/>
    </source>
</evidence>
<name>A0ABS9CEI4_9BACT</name>
<proteinExistence type="predicted"/>
<comment type="caution">
    <text evidence="1">The sequence shown here is derived from an EMBL/GenBank/DDBJ whole genome shotgun (WGS) entry which is preliminary data.</text>
</comment>
<dbReference type="EMBL" id="JADYTN010000002">
    <property type="protein sequence ID" value="MCF2562712.1"/>
    <property type="molecule type" value="Genomic_DNA"/>
</dbReference>
<dbReference type="RefSeq" id="WP_094447419.1">
    <property type="nucleotide sequence ID" value="NZ_JADYTN010000002.1"/>
</dbReference>
<dbReference type="Proteomes" id="UP001200470">
    <property type="component" value="Unassembled WGS sequence"/>
</dbReference>
<keyword evidence="2" id="KW-1185">Reference proteome</keyword>
<gene>
    <name evidence="1" type="ORF">I6E12_01085</name>
</gene>
<organism evidence="1 2">
    <name type="scientific">Xylanibacter brevis</name>
    <dbReference type="NCBI Taxonomy" id="83231"/>
    <lineage>
        <taxon>Bacteria</taxon>
        <taxon>Pseudomonadati</taxon>
        <taxon>Bacteroidota</taxon>
        <taxon>Bacteroidia</taxon>
        <taxon>Bacteroidales</taxon>
        <taxon>Prevotellaceae</taxon>
        <taxon>Xylanibacter</taxon>
    </lineage>
</organism>
<reference evidence="1 2" key="1">
    <citation type="submission" date="2020-12" db="EMBL/GenBank/DDBJ databases">
        <title>Whole genome sequences of gut porcine anaerobes.</title>
        <authorList>
            <person name="Kubasova T."/>
            <person name="Jahodarova E."/>
            <person name="Rychlik I."/>
        </authorList>
    </citation>
    <scope>NUCLEOTIDE SEQUENCE [LARGE SCALE GENOMIC DNA]</scope>
    <source>
        <strain evidence="1 2">An925</strain>
    </source>
</reference>